<name>A0A0L8GA36_OCTBM</name>
<protein>
    <recommendedName>
        <fullName evidence="3">EGF-like domain-containing protein</fullName>
    </recommendedName>
</protein>
<comment type="caution">
    <text evidence="1">Lacks conserved residue(s) required for the propagation of feature annotation.</text>
</comment>
<keyword evidence="2" id="KW-0812">Transmembrane</keyword>
<gene>
    <name evidence="4" type="ORF">OCBIM_22037129mg</name>
</gene>
<sequence>TLVHLYKHTCTPVQAHLYTCTSTLVHLYKHTCTPVQAHLYTSYEVPRKLPMCICYHGGSCIQGSNGTYICHCKEGYYGVDCSLMSASGLLSALKSTKVTAITVPIVLLLIMGGLTLAGYFLIKKRR</sequence>
<dbReference type="Gene3D" id="2.10.25.10">
    <property type="entry name" value="Laminin"/>
    <property type="match status" value="1"/>
</dbReference>
<feature type="non-terminal residue" evidence="4">
    <location>
        <position position="1"/>
    </location>
</feature>
<reference evidence="4" key="1">
    <citation type="submission" date="2015-07" db="EMBL/GenBank/DDBJ databases">
        <title>MeaNS - Measles Nucleotide Surveillance Program.</title>
        <authorList>
            <person name="Tran T."/>
            <person name="Druce J."/>
        </authorList>
    </citation>
    <scope>NUCLEOTIDE SEQUENCE</scope>
    <source>
        <strain evidence="4">UCB-OBI-ISO-001</strain>
        <tissue evidence="4">Gonad</tissue>
    </source>
</reference>
<keyword evidence="1" id="KW-1015">Disulfide bond</keyword>
<keyword evidence="2" id="KW-0472">Membrane</keyword>
<organism evidence="4">
    <name type="scientific">Octopus bimaculoides</name>
    <name type="common">California two-spotted octopus</name>
    <dbReference type="NCBI Taxonomy" id="37653"/>
    <lineage>
        <taxon>Eukaryota</taxon>
        <taxon>Metazoa</taxon>
        <taxon>Spiralia</taxon>
        <taxon>Lophotrochozoa</taxon>
        <taxon>Mollusca</taxon>
        <taxon>Cephalopoda</taxon>
        <taxon>Coleoidea</taxon>
        <taxon>Octopodiformes</taxon>
        <taxon>Octopoda</taxon>
        <taxon>Incirrata</taxon>
        <taxon>Octopodidae</taxon>
        <taxon>Octopus</taxon>
    </lineage>
</organism>
<dbReference type="EMBL" id="KQ422932">
    <property type="protein sequence ID" value="KOF73892.1"/>
    <property type="molecule type" value="Genomic_DNA"/>
</dbReference>
<dbReference type="PROSITE" id="PS01186">
    <property type="entry name" value="EGF_2"/>
    <property type="match status" value="1"/>
</dbReference>
<evidence type="ECO:0000256" key="1">
    <source>
        <dbReference type="PROSITE-ProRule" id="PRU00076"/>
    </source>
</evidence>
<feature type="disulfide bond" evidence="1">
    <location>
        <begin position="72"/>
        <end position="81"/>
    </location>
</feature>
<evidence type="ECO:0000259" key="3">
    <source>
        <dbReference type="PROSITE" id="PS50026"/>
    </source>
</evidence>
<keyword evidence="2" id="KW-1133">Transmembrane helix</keyword>
<accession>A0A0L8GA36</accession>
<keyword evidence="1" id="KW-0245">EGF-like domain</keyword>
<dbReference type="AlphaFoldDB" id="A0A0L8GA36"/>
<evidence type="ECO:0000313" key="4">
    <source>
        <dbReference type="EMBL" id="KOF73892.1"/>
    </source>
</evidence>
<feature type="domain" description="EGF-like" evidence="3">
    <location>
        <begin position="48"/>
        <end position="82"/>
    </location>
</feature>
<dbReference type="PROSITE" id="PS50026">
    <property type="entry name" value="EGF_3"/>
    <property type="match status" value="1"/>
</dbReference>
<dbReference type="SUPFAM" id="SSF57196">
    <property type="entry name" value="EGF/Laminin"/>
    <property type="match status" value="1"/>
</dbReference>
<dbReference type="InterPro" id="IPR000742">
    <property type="entry name" value="EGF"/>
</dbReference>
<evidence type="ECO:0000256" key="2">
    <source>
        <dbReference type="SAM" id="Phobius"/>
    </source>
</evidence>
<dbReference type="PROSITE" id="PS00022">
    <property type="entry name" value="EGF_1"/>
    <property type="match status" value="1"/>
</dbReference>
<proteinExistence type="predicted"/>
<feature type="transmembrane region" description="Helical" evidence="2">
    <location>
        <begin position="98"/>
        <end position="122"/>
    </location>
</feature>
<dbReference type="Pfam" id="PF00008">
    <property type="entry name" value="EGF"/>
    <property type="match status" value="1"/>
</dbReference>